<dbReference type="STRING" id="597362.K5WTT8"/>
<dbReference type="GO" id="GO:0020037">
    <property type="term" value="F:heme binding"/>
    <property type="evidence" value="ECO:0007669"/>
    <property type="project" value="InterPro"/>
</dbReference>
<evidence type="ECO:0000256" key="2">
    <source>
        <dbReference type="ARBA" id="ARBA00005179"/>
    </source>
</evidence>
<dbReference type="InterPro" id="IPR002401">
    <property type="entry name" value="Cyt_P450_E_grp-I"/>
</dbReference>
<organism evidence="11 12">
    <name type="scientific">Agaricus bisporus var. burnettii (strain JB137-S8 / ATCC MYA-4627 / FGSC 10392)</name>
    <name type="common">White button mushroom</name>
    <dbReference type="NCBI Taxonomy" id="597362"/>
    <lineage>
        <taxon>Eukaryota</taxon>
        <taxon>Fungi</taxon>
        <taxon>Dikarya</taxon>
        <taxon>Basidiomycota</taxon>
        <taxon>Agaricomycotina</taxon>
        <taxon>Agaricomycetes</taxon>
        <taxon>Agaricomycetidae</taxon>
        <taxon>Agaricales</taxon>
        <taxon>Agaricineae</taxon>
        <taxon>Agaricaceae</taxon>
        <taxon>Agaricus</taxon>
    </lineage>
</organism>
<dbReference type="InterPro" id="IPR036396">
    <property type="entry name" value="Cyt_P450_sf"/>
</dbReference>
<dbReference type="SUPFAM" id="SSF48264">
    <property type="entry name" value="Cytochrome P450"/>
    <property type="match status" value="1"/>
</dbReference>
<dbReference type="PRINTS" id="PR00463">
    <property type="entry name" value="EP450I"/>
</dbReference>
<keyword evidence="8 10" id="KW-0503">Monooxygenase</keyword>
<dbReference type="Proteomes" id="UP000008493">
    <property type="component" value="Unassembled WGS sequence"/>
</dbReference>
<evidence type="ECO:0000256" key="8">
    <source>
        <dbReference type="ARBA" id="ARBA00023033"/>
    </source>
</evidence>
<evidence type="ECO:0000256" key="10">
    <source>
        <dbReference type="RuleBase" id="RU000461"/>
    </source>
</evidence>
<sequence>MGLGRRPCFVVMPLVNLVKDVLFVSLCSLIYRIFRDRRRRLLPLPPGLPRWPILGNALSMPLTYAHVYYKRLGNKLGTKFIYVEALGQPLLIVNDYRVAQDLLEKRSAFYSSRPQAPMTGLVMGVKNIFITMPYGNRWRDHRRLFQQYFDTKYLPRDQEKQLEFVQKSLLPNIFATPEESSEHVANCVGGIILSMTYGLPVKTHHDQLVRFAEKAFNDLSAVSAPGKYLVNIIPQLRYLPDWFPGTGFKKDAREALDTLREEPYQATLNTMDEGVVHDCFVSGNVEKFRSAPDFEHRIVDVKEVGISIFAAGFETTTGVIMTFILAMLLNHDVQRQAQSEIDSVLGPERLPTFSDLSDLPYLSAVIKEVLRWNPIAPIGVPHLTTDEDVYDGYYIPKDCIVMSNIYAMLHDEKIFPDPEKFDPGRFIKNGDMANDDLLNPIDVVFGFGRRVCPGSHLAMSMLEITAASILCLFDILPALDTQGKPIDVVPEFMPASITSHPLPFKFTFSPRKGKDVEGLLAEYMNVDYI</sequence>
<reference evidence="12" key="1">
    <citation type="journal article" date="2012" name="Proc. Natl. Acad. Sci. U.S.A.">
        <title>Genome sequence of the button mushroom Agaricus bisporus reveals mechanisms governing adaptation to a humic-rich ecological niche.</title>
        <authorList>
            <person name="Morin E."/>
            <person name="Kohler A."/>
            <person name="Baker A.R."/>
            <person name="Foulongne-Oriol M."/>
            <person name="Lombard V."/>
            <person name="Nagy L.G."/>
            <person name="Ohm R.A."/>
            <person name="Patyshakuliyeva A."/>
            <person name="Brun A."/>
            <person name="Aerts A.L."/>
            <person name="Bailey A.M."/>
            <person name="Billette C."/>
            <person name="Coutinho P.M."/>
            <person name="Deakin G."/>
            <person name="Doddapaneni H."/>
            <person name="Floudas D."/>
            <person name="Grimwood J."/>
            <person name="Hilden K."/>
            <person name="Kuees U."/>
            <person name="LaButti K.M."/>
            <person name="Lapidus A."/>
            <person name="Lindquist E.A."/>
            <person name="Lucas S.M."/>
            <person name="Murat C."/>
            <person name="Riley R.W."/>
            <person name="Salamov A.A."/>
            <person name="Schmutz J."/>
            <person name="Subramanian V."/>
            <person name="Woesten H.A.B."/>
            <person name="Xu J."/>
            <person name="Eastwood D.C."/>
            <person name="Foster G.D."/>
            <person name="Sonnenberg A.S."/>
            <person name="Cullen D."/>
            <person name="de Vries R.P."/>
            <person name="Lundell T."/>
            <person name="Hibbett D.S."/>
            <person name="Henrissat B."/>
            <person name="Burton K.S."/>
            <person name="Kerrigan R.W."/>
            <person name="Challen M.P."/>
            <person name="Grigoriev I.V."/>
            <person name="Martin F."/>
        </authorList>
    </citation>
    <scope>NUCLEOTIDE SEQUENCE [LARGE SCALE GENOMIC DNA]</scope>
    <source>
        <strain evidence="12">JB137-S8 / ATCC MYA-4627 / FGSC 10392</strain>
    </source>
</reference>
<dbReference type="InterPro" id="IPR001128">
    <property type="entry name" value="Cyt_P450"/>
</dbReference>
<evidence type="ECO:0000256" key="3">
    <source>
        <dbReference type="ARBA" id="ARBA00010617"/>
    </source>
</evidence>
<dbReference type="InterPro" id="IPR017972">
    <property type="entry name" value="Cyt_P450_CS"/>
</dbReference>
<keyword evidence="12" id="KW-1185">Reference proteome</keyword>
<keyword evidence="4 9" id="KW-0349">Heme</keyword>
<dbReference type="InterPro" id="IPR050364">
    <property type="entry name" value="Cytochrome_P450_fung"/>
</dbReference>
<keyword evidence="5 9" id="KW-0479">Metal-binding</keyword>
<dbReference type="Pfam" id="PF00067">
    <property type="entry name" value="p450"/>
    <property type="match status" value="1"/>
</dbReference>
<dbReference type="GeneID" id="18831255"/>
<dbReference type="eggNOG" id="KOG0156">
    <property type="taxonomic scope" value="Eukaryota"/>
</dbReference>
<evidence type="ECO:0000256" key="7">
    <source>
        <dbReference type="ARBA" id="ARBA00023004"/>
    </source>
</evidence>
<evidence type="ECO:0000313" key="12">
    <source>
        <dbReference type="Proteomes" id="UP000008493"/>
    </source>
</evidence>
<dbReference type="RefSeq" id="XP_007330424.1">
    <property type="nucleotide sequence ID" value="XM_007330362.1"/>
</dbReference>
<dbReference type="OrthoDB" id="3934656at2759"/>
<comment type="pathway">
    <text evidence="2">Secondary metabolite biosynthesis.</text>
</comment>
<dbReference type="CDD" id="cd11065">
    <property type="entry name" value="CYP64-like"/>
    <property type="match status" value="1"/>
</dbReference>
<dbReference type="PANTHER" id="PTHR46300">
    <property type="entry name" value="P450, PUTATIVE (EUROFUNG)-RELATED-RELATED"/>
    <property type="match status" value="1"/>
</dbReference>
<evidence type="ECO:0000256" key="6">
    <source>
        <dbReference type="ARBA" id="ARBA00023002"/>
    </source>
</evidence>
<evidence type="ECO:0000256" key="9">
    <source>
        <dbReference type="PIRSR" id="PIRSR602401-1"/>
    </source>
</evidence>
<evidence type="ECO:0000256" key="1">
    <source>
        <dbReference type="ARBA" id="ARBA00001971"/>
    </source>
</evidence>
<dbReference type="AlphaFoldDB" id="K5WTT8"/>
<protein>
    <recommendedName>
        <fullName evidence="13">Cytochrome P450</fullName>
    </recommendedName>
</protein>
<dbReference type="GO" id="GO:0004497">
    <property type="term" value="F:monooxygenase activity"/>
    <property type="evidence" value="ECO:0007669"/>
    <property type="project" value="UniProtKB-KW"/>
</dbReference>
<dbReference type="PANTHER" id="PTHR46300:SF7">
    <property type="entry name" value="P450, PUTATIVE (EUROFUNG)-RELATED"/>
    <property type="match status" value="1"/>
</dbReference>
<evidence type="ECO:0000256" key="5">
    <source>
        <dbReference type="ARBA" id="ARBA00022723"/>
    </source>
</evidence>
<evidence type="ECO:0000313" key="11">
    <source>
        <dbReference type="EMBL" id="EKM78856.1"/>
    </source>
</evidence>
<feature type="binding site" description="axial binding residue" evidence="9">
    <location>
        <position position="452"/>
    </location>
    <ligand>
        <name>heme</name>
        <dbReference type="ChEBI" id="CHEBI:30413"/>
    </ligand>
    <ligandPart>
        <name>Fe</name>
        <dbReference type="ChEBI" id="CHEBI:18248"/>
    </ligandPart>
</feature>
<proteinExistence type="inferred from homology"/>
<keyword evidence="6 10" id="KW-0560">Oxidoreductase</keyword>
<dbReference type="Gene3D" id="1.10.630.10">
    <property type="entry name" value="Cytochrome P450"/>
    <property type="match status" value="1"/>
</dbReference>
<evidence type="ECO:0008006" key="13">
    <source>
        <dbReference type="Google" id="ProtNLM"/>
    </source>
</evidence>
<dbReference type="OMA" id="ERFMDCD"/>
<accession>K5WTT8</accession>
<comment type="cofactor">
    <cofactor evidence="1 9">
        <name>heme</name>
        <dbReference type="ChEBI" id="CHEBI:30413"/>
    </cofactor>
</comment>
<dbReference type="GO" id="GO:0016705">
    <property type="term" value="F:oxidoreductase activity, acting on paired donors, with incorporation or reduction of molecular oxygen"/>
    <property type="evidence" value="ECO:0007669"/>
    <property type="project" value="InterPro"/>
</dbReference>
<comment type="similarity">
    <text evidence="3 10">Belongs to the cytochrome P450 family.</text>
</comment>
<dbReference type="InParanoid" id="K5WTT8"/>
<keyword evidence="7 9" id="KW-0408">Iron</keyword>
<dbReference type="EMBL" id="JH971391">
    <property type="protein sequence ID" value="EKM78856.1"/>
    <property type="molecule type" value="Genomic_DNA"/>
</dbReference>
<dbReference type="KEGG" id="abp:AGABI1DRAFT75415"/>
<dbReference type="HOGENOM" id="CLU_001570_2_3_1"/>
<evidence type="ECO:0000256" key="4">
    <source>
        <dbReference type="ARBA" id="ARBA00022617"/>
    </source>
</evidence>
<dbReference type="GO" id="GO:0005506">
    <property type="term" value="F:iron ion binding"/>
    <property type="evidence" value="ECO:0007669"/>
    <property type="project" value="InterPro"/>
</dbReference>
<dbReference type="PROSITE" id="PS00086">
    <property type="entry name" value="CYTOCHROME_P450"/>
    <property type="match status" value="1"/>
</dbReference>
<gene>
    <name evidence="11" type="ORF">AGABI1DRAFT_75415</name>
</gene>
<dbReference type="PRINTS" id="PR00385">
    <property type="entry name" value="P450"/>
</dbReference>
<name>K5WTT8_AGABU</name>